<protein>
    <submittedName>
        <fullName evidence="2">DUF3137 domain-containing protein</fullName>
    </submittedName>
</protein>
<evidence type="ECO:0000313" key="3">
    <source>
        <dbReference type="Proteomes" id="UP000576645"/>
    </source>
</evidence>
<comment type="caution">
    <text evidence="2">The sequence shown here is derived from an EMBL/GenBank/DDBJ whole genome shotgun (WGS) entry which is preliminary data.</text>
</comment>
<keyword evidence="1" id="KW-1133">Transmembrane helix</keyword>
<dbReference type="Proteomes" id="UP000576645">
    <property type="component" value="Unassembled WGS sequence"/>
</dbReference>
<organism evidence="2 3">
    <name type="scientific">Vibrio coralliilyticus</name>
    <dbReference type="NCBI Taxonomy" id="190893"/>
    <lineage>
        <taxon>Bacteria</taxon>
        <taxon>Pseudomonadati</taxon>
        <taxon>Pseudomonadota</taxon>
        <taxon>Gammaproteobacteria</taxon>
        <taxon>Vibrionales</taxon>
        <taxon>Vibrionaceae</taxon>
        <taxon>Vibrio</taxon>
    </lineage>
</organism>
<feature type="transmembrane region" description="Helical" evidence="1">
    <location>
        <begin position="74"/>
        <end position="95"/>
    </location>
</feature>
<accession>A0AAP6ZTU3</accession>
<feature type="transmembrane region" description="Helical" evidence="1">
    <location>
        <begin position="47"/>
        <end position="67"/>
    </location>
</feature>
<gene>
    <name evidence="2" type="ORF">F0238_21190</name>
</gene>
<dbReference type="EMBL" id="VTXP01000015">
    <property type="protein sequence ID" value="NOJ25243.1"/>
    <property type="molecule type" value="Genomic_DNA"/>
</dbReference>
<name>A0AAP6ZTU3_9VIBR</name>
<keyword evidence="1" id="KW-0472">Membrane</keyword>
<dbReference type="AlphaFoldDB" id="A0AAP6ZTU3"/>
<keyword evidence="1" id="KW-0812">Transmembrane</keyword>
<evidence type="ECO:0000256" key="1">
    <source>
        <dbReference type="SAM" id="Phobius"/>
    </source>
</evidence>
<proteinExistence type="predicted"/>
<evidence type="ECO:0000313" key="2">
    <source>
        <dbReference type="EMBL" id="NOJ25243.1"/>
    </source>
</evidence>
<reference evidence="2 3" key="1">
    <citation type="submission" date="2019-09" db="EMBL/GenBank/DDBJ databases">
        <title>Draft genome sequencing and comparative genomics of hatchery-associated Vibrios.</title>
        <authorList>
            <person name="Kehlet-Delgado H."/>
            <person name="Mueller R.S."/>
        </authorList>
    </citation>
    <scope>NUCLEOTIDE SEQUENCE [LARGE SCALE GENOMIC DNA]</scope>
    <source>
        <strain evidence="2 3">09-121-3</strain>
    </source>
</reference>
<sequence length="336" mass="38823">MSNNTDLKRLVRSMKDQEAQAQSHDDILNVVNMAIDYDGELKYQHGLSYTGLIAGLLLLIGCGLYFYDSYRVPEYFYALVVTIFVVTACFGWGIYSKENDISKLSRSLFEKDMMLDNNIENIDLDSHKAGELQNTYSEFKRGNYLREFKRFWRINESEHSESALYYHFHYVDQQTQIVTESDGKGGSRTRTDITYHHYDRYGLVFDFKYGAGLSINSSGETRNPVHYKPSYGKFNSVFSIGANSEQDAAKYLKPALVEKVVTLASRFEFLNIQISNDGQMLIAFSDAMLNETEQQYDLKEPEKFHHELKQHTVIENLKAANDLVALFTRYLDNNFE</sequence>